<dbReference type="Proteomes" id="UP000593571">
    <property type="component" value="Unassembled WGS sequence"/>
</dbReference>
<dbReference type="AlphaFoldDB" id="A0A7J8HT43"/>
<proteinExistence type="predicted"/>
<organism evidence="1 2">
    <name type="scientific">Rousettus aegyptiacus</name>
    <name type="common">Egyptian fruit bat</name>
    <name type="synonym">Pteropus aegyptiacus</name>
    <dbReference type="NCBI Taxonomy" id="9407"/>
    <lineage>
        <taxon>Eukaryota</taxon>
        <taxon>Metazoa</taxon>
        <taxon>Chordata</taxon>
        <taxon>Craniata</taxon>
        <taxon>Vertebrata</taxon>
        <taxon>Euteleostomi</taxon>
        <taxon>Mammalia</taxon>
        <taxon>Eutheria</taxon>
        <taxon>Laurasiatheria</taxon>
        <taxon>Chiroptera</taxon>
        <taxon>Yinpterochiroptera</taxon>
        <taxon>Pteropodoidea</taxon>
        <taxon>Pteropodidae</taxon>
        <taxon>Rousettinae</taxon>
        <taxon>Rousettus</taxon>
    </lineage>
</organism>
<sequence length="198" mass="21603">MSPFSLIPGPPGAQLCGAAGGDVLAPKPLHGQLQHLCRLQWASPAVSFWKVFQRGVWRPASRSFPPPWKFPTMKLLKPPVALLPPHLVMKDSSLVARQGTEQLRFQNETCREFSKERLPNRWLIGPRGSPFGIQAASQEGISSCSGPGARRLLSPGIPPAVSVWVALAGYTGPCTSLMLNKCWLLNSYIGELIRKDKG</sequence>
<gene>
    <name evidence="1" type="ORF">HJG63_011020</name>
</gene>
<dbReference type="EMBL" id="JACASE010000004">
    <property type="protein sequence ID" value="KAF6474892.1"/>
    <property type="molecule type" value="Genomic_DNA"/>
</dbReference>
<reference evidence="1 2" key="1">
    <citation type="journal article" date="2020" name="Nature">
        <title>Six reference-quality genomes reveal evolution of bat adaptations.</title>
        <authorList>
            <person name="Jebb D."/>
            <person name="Huang Z."/>
            <person name="Pippel M."/>
            <person name="Hughes G.M."/>
            <person name="Lavrichenko K."/>
            <person name="Devanna P."/>
            <person name="Winkler S."/>
            <person name="Jermiin L.S."/>
            <person name="Skirmuntt E.C."/>
            <person name="Katzourakis A."/>
            <person name="Burkitt-Gray L."/>
            <person name="Ray D.A."/>
            <person name="Sullivan K.A.M."/>
            <person name="Roscito J.G."/>
            <person name="Kirilenko B.M."/>
            <person name="Davalos L.M."/>
            <person name="Corthals A.P."/>
            <person name="Power M.L."/>
            <person name="Jones G."/>
            <person name="Ransome R.D."/>
            <person name="Dechmann D.K.N."/>
            <person name="Locatelli A.G."/>
            <person name="Puechmaille S.J."/>
            <person name="Fedrigo O."/>
            <person name="Jarvis E.D."/>
            <person name="Hiller M."/>
            <person name="Vernes S.C."/>
            <person name="Myers E.W."/>
            <person name="Teeling E.C."/>
        </authorList>
    </citation>
    <scope>NUCLEOTIDE SEQUENCE [LARGE SCALE GENOMIC DNA]</scope>
    <source>
        <strain evidence="1">MRouAeg1</strain>
        <tissue evidence="1">Muscle</tissue>
    </source>
</reference>
<comment type="caution">
    <text evidence="1">The sequence shown here is derived from an EMBL/GenBank/DDBJ whole genome shotgun (WGS) entry which is preliminary data.</text>
</comment>
<accession>A0A7J8HT43</accession>
<name>A0A7J8HT43_ROUAE</name>
<keyword evidence="2" id="KW-1185">Reference proteome</keyword>
<evidence type="ECO:0000313" key="1">
    <source>
        <dbReference type="EMBL" id="KAF6474892.1"/>
    </source>
</evidence>
<protein>
    <submittedName>
        <fullName evidence="1">Uncharacterized protein</fullName>
    </submittedName>
</protein>
<evidence type="ECO:0000313" key="2">
    <source>
        <dbReference type="Proteomes" id="UP000593571"/>
    </source>
</evidence>